<protein>
    <submittedName>
        <fullName evidence="2">Uncharacterized protein</fullName>
    </submittedName>
</protein>
<feature type="region of interest" description="Disordered" evidence="1">
    <location>
        <begin position="29"/>
        <end position="97"/>
    </location>
</feature>
<dbReference type="KEGG" id="lez:GLE_3029"/>
<dbReference type="STRING" id="69.GLE_3029"/>
<evidence type="ECO:0000313" key="3">
    <source>
        <dbReference type="Proteomes" id="UP000061569"/>
    </source>
</evidence>
<dbReference type="Proteomes" id="UP000061569">
    <property type="component" value="Chromosome"/>
</dbReference>
<gene>
    <name evidence="2" type="ORF">GLE_3029</name>
</gene>
<proteinExistence type="predicted"/>
<sequence>MRCFGGCGFSGRDLGGCDLGGYGLRRRGRVGHGPGVRVGQVGAHARALRETAPARARKLTAAAARRDEGTKTMAGVAGKSIGGGWRPASRPADRGGN</sequence>
<dbReference type="AlphaFoldDB" id="A0A0S2DJC0"/>
<dbReference type="PATRIC" id="fig|69.6.peg.2989"/>
<name>A0A0S2DJC0_LYSEN</name>
<reference evidence="2 3" key="1">
    <citation type="submission" date="2015-11" db="EMBL/GenBank/DDBJ databases">
        <title>Genome sequences of Lysobacter enzymogenes strain C3 and Lysobacter antibioticus ATCC 29479.</title>
        <authorList>
            <person name="Kobayashi D.Y."/>
        </authorList>
    </citation>
    <scope>NUCLEOTIDE SEQUENCE [LARGE SCALE GENOMIC DNA]</scope>
    <source>
        <strain evidence="2 3">C3</strain>
    </source>
</reference>
<accession>A0A0S2DJC0</accession>
<evidence type="ECO:0000313" key="2">
    <source>
        <dbReference type="EMBL" id="ALN58376.1"/>
    </source>
</evidence>
<organism evidence="2 3">
    <name type="scientific">Lysobacter enzymogenes</name>
    <dbReference type="NCBI Taxonomy" id="69"/>
    <lineage>
        <taxon>Bacteria</taxon>
        <taxon>Pseudomonadati</taxon>
        <taxon>Pseudomonadota</taxon>
        <taxon>Gammaproteobacteria</taxon>
        <taxon>Lysobacterales</taxon>
        <taxon>Lysobacteraceae</taxon>
        <taxon>Lysobacter</taxon>
    </lineage>
</organism>
<dbReference type="EMBL" id="CP013140">
    <property type="protein sequence ID" value="ALN58376.1"/>
    <property type="molecule type" value="Genomic_DNA"/>
</dbReference>
<evidence type="ECO:0000256" key="1">
    <source>
        <dbReference type="SAM" id="MobiDB-lite"/>
    </source>
</evidence>